<dbReference type="Pfam" id="PF12833">
    <property type="entry name" value="HTH_18"/>
    <property type="match status" value="1"/>
</dbReference>
<dbReference type="SMART" id="SM00342">
    <property type="entry name" value="HTH_ARAC"/>
    <property type="match status" value="1"/>
</dbReference>
<evidence type="ECO:0000256" key="1">
    <source>
        <dbReference type="ARBA" id="ARBA00023015"/>
    </source>
</evidence>
<evidence type="ECO:0000256" key="3">
    <source>
        <dbReference type="ARBA" id="ARBA00023163"/>
    </source>
</evidence>
<organism evidence="5 6">
    <name type="scientific">Dulcicalothrix desertica PCC 7102</name>
    <dbReference type="NCBI Taxonomy" id="232991"/>
    <lineage>
        <taxon>Bacteria</taxon>
        <taxon>Bacillati</taxon>
        <taxon>Cyanobacteriota</taxon>
        <taxon>Cyanophyceae</taxon>
        <taxon>Nostocales</taxon>
        <taxon>Calotrichaceae</taxon>
        <taxon>Dulcicalothrix</taxon>
    </lineage>
</organism>
<dbReference type="InterPro" id="IPR018060">
    <property type="entry name" value="HTH_AraC"/>
</dbReference>
<accession>A0A3S1CNE4</accession>
<dbReference type="GO" id="GO:0003700">
    <property type="term" value="F:DNA-binding transcription factor activity"/>
    <property type="evidence" value="ECO:0007669"/>
    <property type="project" value="InterPro"/>
</dbReference>
<keyword evidence="6" id="KW-1185">Reference proteome</keyword>
<dbReference type="PRINTS" id="PR00032">
    <property type="entry name" value="HTHARAC"/>
</dbReference>
<protein>
    <submittedName>
        <fullName evidence="5">AraC family transcriptional regulator</fullName>
    </submittedName>
</protein>
<feature type="domain" description="HTH araC/xylS-type" evidence="4">
    <location>
        <begin position="183"/>
        <end position="281"/>
    </location>
</feature>
<keyword evidence="3" id="KW-0804">Transcription</keyword>
<dbReference type="PROSITE" id="PS01124">
    <property type="entry name" value="HTH_ARAC_FAMILY_2"/>
    <property type="match status" value="1"/>
</dbReference>
<dbReference type="RefSeq" id="WP_127082455.1">
    <property type="nucleotide sequence ID" value="NZ_RSCL01000009.1"/>
</dbReference>
<evidence type="ECO:0000259" key="4">
    <source>
        <dbReference type="PROSITE" id="PS01124"/>
    </source>
</evidence>
<reference evidence="5" key="2">
    <citation type="journal article" date="2019" name="Genome Biol. Evol.">
        <title>Day and night: Metabolic profiles and evolutionary relationships of six axenic non-marine cyanobacteria.</title>
        <authorList>
            <person name="Will S.E."/>
            <person name="Henke P."/>
            <person name="Boedeker C."/>
            <person name="Huang S."/>
            <person name="Brinkmann H."/>
            <person name="Rohde M."/>
            <person name="Jarek M."/>
            <person name="Friedl T."/>
            <person name="Seufert S."/>
            <person name="Schumacher M."/>
            <person name="Overmann J."/>
            <person name="Neumann-Schaal M."/>
            <person name="Petersen J."/>
        </authorList>
    </citation>
    <scope>NUCLEOTIDE SEQUENCE [LARGE SCALE GENOMIC DNA]</scope>
    <source>
        <strain evidence="5">PCC 7102</strain>
    </source>
</reference>
<evidence type="ECO:0000313" key="6">
    <source>
        <dbReference type="Proteomes" id="UP000271624"/>
    </source>
</evidence>
<dbReference type="Gene3D" id="1.10.10.60">
    <property type="entry name" value="Homeodomain-like"/>
    <property type="match status" value="2"/>
</dbReference>
<reference evidence="5" key="1">
    <citation type="submission" date="2018-12" db="EMBL/GenBank/DDBJ databases">
        <authorList>
            <person name="Will S."/>
            <person name="Neumann-Schaal M."/>
            <person name="Henke P."/>
        </authorList>
    </citation>
    <scope>NUCLEOTIDE SEQUENCE</scope>
    <source>
        <strain evidence="5">PCC 7102</strain>
    </source>
</reference>
<dbReference type="PANTHER" id="PTHR46796:SF6">
    <property type="entry name" value="ARAC SUBFAMILY"/>
    <property type="match status" value="1"/>
</dbReference>
<dbReference type="OrthoDB" id="516605at2"/>
<sequence>MQPPNTEPKACIYKAEWNDLVIEYGRLEKVGLFDFAMPKNAISVAFTPHEKVTWSVDGGKSQTTTLPAGSVFLYSEREFVWHQRHKESEYVNLLLEPTLLRRLASESGLSTNIELEHKVIFPDATILHVAQLLKSEAINGGLAGNLYVESLRNLLSLHLLRNYTGIIKTPKQEAGVIGALKLKQIKDYIEDNLASELSIETIASLVPMSQFHFARAFKSLTGEPPHHYILQRRIERAKVLLKVTQYSAAEIAYQVGFSNPSHFTSQFRKIVGATPKYFREGA</sequence>
<keyword evidence="2" id="KW-0238">DNA-binding</keyword>
<dbReference type="PANTHER" id="PTHR46796">
    <property type="entry name" value="HTH-TYPE TRANSCRIPTIONAL ACTIVATOR RHAS-RELATED"/>
    <property type="match status" value="1"/>
</dbReference>
<dbReference type="GO" id="GO:0043565">
    <property type="term" value="F:sequence-specific DNA binding"/>
    <property type="evidence" value="ECO:0007669"/>
    <property type="project" value="InterPro"/>
</dbReference>
<keyword evidence="1" id="KW-0805">Transcription regulation</keyword>
<dbReference type="InterPro" id="IPR050204">
    <property type="entry name" value="AraC_XylS_family_regulators"/>
</dbReference>
<evidence type="ECO:0000256" key="2">
    <source>
        <dbReference type="ARBA" id="ARBA00023125"/>
    </source>
</evidence>
<dbReference type="Proteomes" id="UP000271624">
    <property type="component" value="Unassembled WGS sequence"/>
</dbReference>
<comment type="caution">
    <text evidence="5">The sequence shown here is derived from an EMBL/GenBank/DDBJ whole genome shotgun (WGS) entry which is preliminary data.</text>
</comment>
<dbReference type="InterPro" id="IPR020449">
    <property type="entry name" value="Tscrpt_reg_AraC-type_HTH"/>
</dbReference>
<gene>
    <name evidence="5" type="ORF">DSM106972_040360</name>
</gene>
<proteinExistence type="predicted"/>
<evidence type="ECO:0000313" key="5">
    <source>
        <dbReference type="EMBL" id="RUT05215.1"/>
    </source>
</evidence>
<dbReference type="InterPro" id="IPR009057">
    <property type="entry name" value="Homeodomain-like_sf"/>
</dbReference>
<dbReference type="SUPFAM" id="SSF46689">
    <property type="entry name" value="Homeodomain-like"/>
    <property type="match status" value="2"/>
</dbReference>
<dbReference type="AlphaFoldDB" id="A0A3S1CNE4"/>
<dbReference type="EMBL" id="RSCL01000009">
    <property type="protein sequence ID" value="RUT05215.1"/>
    <property type="molecule type" value="Genomic_DNA"/>
</dbReference>
<name>A0A3S1CNE4_9CYAN</name>